<dbReference type="Proteomes" id="UP000069705">
    <property type="component" value="Unassembled WGS sequence"/>
</dbReference>
<evidence type="ECO:0000259" key="6">
    <source>
        <dbReference type="PROSITE" id="PS50977"/>
    </source>
</evidence>
<reference evidence="7 8" key="1">
    <citation type="journal article" date="2016" name="Genome Announc.">
        <title>Draft Genome Sequences of Five Rapidly Growing Mycobacterium Species, M. thermoresistibile, M. fortuitum subsp. acetamidolyticum, M. canariasense, M. brisbanense, and M. novocastrense.</title>
        <authorList>
            <person name="Katahira K."/>
            <person name="Ogura Y."/>
            <person name="Gotoh Y."/>
            <person name="Hayashi T."/>
        </authorList>
    </citation>
    <scope>NUCLEOTIDE SEQUENCE [LARGE SCALE GENOMIC DNA]</scope>
    <source>
        <strain evidence="7 8">JCM6368</strain>
    </source>
</reference>
<name>A0A100WY04_MYCFO</name>
<dbReference type="InterPro" id="IPR009057">
    <property type="entry name" value="Homeodomain-like_sf"/>
</dbReference>
<dbReference type="PANTHER" id="PTHR30055:SF234">
    <property type="entry name" value="HTH-TYPE TRANSCRIPTIONAL REGULATOR BETI"/>
    <property type="match status" value="1"/>
</dbReference>
<dbReference type="SUPFAM" id="SSF46689">
    <property type="entry name" value="Homeodomain-like"/>
    <property type="match status" value="1"/>
</dbReference>
<organism evidence="7 8">
    <name type="scientific">Mycolicibacterium fortuitum subsp. acetamidolyticum</name>
    <dbReference type="NCBI Taxonomy" id="144550"/>
    <lineage>
        <taxon>Bacteria</taxon>
        <taxon>Bacillati</taxon>
        <taxon>Actinomycetota</taxon>
        <taxon>Actinomycetes</taxon>
        <taxon>Mycobacteriales</taxon>
        <taxon>Mycobacteriaceae</taxon>
        <taxon>Mycolicibacterium</taxon>
    </lineage>
</organism>
<dbReference type="InterPro" id="IPR001647">
    <property type="entry name" value="HTH_TetR"/>
</dbReference>
<comment type="caution">
    <text evidence="7">The sequence shown here is derived from an EMBL/GenBank/DDBJ whole genome shotgun (WGS) entry which is preliminary data.</text>
</comment>
<evidence type="ECO:0000313" key="7">
    <source>
        <dbReference type="EMBL" id="GAT06455.1"/>
    </source>
</evidence>
<evidence type="ECO:0000256" key="1">
    <source>
        <dbReference type="ARBA" id="ARBA00023015"/>
    </source>
</evidence>
<dbReference type="PROSITE" id="PS50977">
    <property type="entry name" value="HTH_TETR_2"/>
    <property type="match status" value="1"/>
</dbReference>
<dbReference type="Pfam" id="PF00440">
    <property type="entry name" value="TetR_N"/>
    <property type="match status" value="1"/>
</dbReference>
<keyword evidence="1" id="KW-0805">Transcription regulation</keyword>
<dbReference type="EMBL" id="BCSZ01000077">
    <property type="protein sequence ID" value="GAT06455.1"/>
    <property type="molecule type" value="Genomic_DNA"/>
</dbReference>
<feature type="region of interest" description="Disordered" evidence="5">
    <location>
        <begin position="1"/>
        <end position="24"/>
    </location>
</feature>
<dbReference type="PANTHER" id="PTHR30055">
    <property type="entry name" value="HTH-TYPE TRANSCRIPTIONAL REGULATOR RUTR"/>
    <property type="match status" value="1"/>
</dbReference>
<dbReference type="Gene3D" id="1.10.357.10">
    <property type="entry name" value="Tetracycline Repressor, domain 2"/>
    <property type="match status" value="1"/>
</dbReference>
<dbReference type="InterPro" id="IPR050109">
    <property type="entry name" value="HTH-type_TetR-like_transc_reg"/>
</dbReference>
<dbReference type="GO" id="GO:0000976">
    <property type="term" value="F:transcription cis-regulatory region binding"/>
    <property type="evidence" value="ECO:0007669"/>
    <property type="project" value="TreeGrafter"/>
</dbReference>
<evidence type="ECO:0000256" key="2">
    <source>
        <dbReference type="ARBA" id="ARBA00023125"/>
    </source>
</evidence>
<evidence type="ECO:0000256" key="3">
    <source>
        <dbReference type="ARBA" id="ARBA00023163"/>
    </source>
</evidence>
<keyword evidence="2 4" id="KW-0238">DNA-binding</keyword>
<gene>
    <name evidence="7" type="ORF">RMCFA_6566</name>
</gene>
<dbReference type="GO" id="GO:0003700">
    <property type="term" value="F:DNA-binding transcription factor activity"/>
    <property type="evidence" value="ECO:0007669"/>
    <property type="project" value="TreeGrafter"/>
</dbReference>
<proteinExistence type="predicted"/>
<evidence type="ECO:0000313" key="8">
    <source>
        <dbReference type="Proteomes" id="UP000069705"/>
    </source>
</evidence>
<accession>A0A100WY04</accession>
<feature type="DNA-binding region" description="H-T-H motif" evidence="4">
    <location>
        <begin position="48"/>
        <end position="67"/>
    </location>
</feature>
<feature type="compositionally biased region" description="Low complexity" evidence="5">
    <location>
        <begin position="15"/>
        <end position="24"/>
    </location>
</feature>
<feature type="domain" description="HTH tetR-type" evidence="6">
    <location>
        <begin position="25"/>
        <end position="85"/>
    </location>
</feature>
<dbReference type="AlphaFoldDB" id="A0A100WY04"/>
<evidence type="ECO:0000256" key="4">
    <source>
        <dbReference type="PROSITE-ProRule" id="PRU00335"/>
    </source>
</evidence>
<protein>
    <submittedName>
        <fullName evidence="7">HTH-type transcriptional regulator</fullName>
    </submittedName>
</protein>
<evidence type="ECO:0000256" key="5">
    <source>
        <dbReference type="SAM" id="MobiDB-lite"/>
    </source>
</evidence>
<sequence>MAATRAPEKAATGESPRPSLSPRGLRSRAAIVDAAATMMRQSGVASTSLDDVLAAAGCGKSQLYHYFDDRADLIRAVIDRQVELILAAQPAILSVTGIAVCKTVTAVGLRVRNQRGTQCYL</sequence>
<dbReference type="PRINTS" id="PR00455">
    <property type="entry name" value="HTHTETR"/>
</dbReference>
<reference evidence="8" key="2">
    <citation type="submission" date="2016-02" db="EMBL/GenBank/DDBJ databases">
        <title>Draft genome sequence of five rapidly growing Mycobacterium species.</title>
        <authorList>
            <person name="Katahira K."/>
            <person name="Gotou Y."/>
            <person name="Iida K."/>
            <person name="Ogura Y."/>
            <person name="Hayashi T."/>
        </authorList>
    </citation>
    <scope>NUCLEOTIDE SEQUENCE [LARGE SCALE GENOMIC DNA]</scope>
    <source>
        <strain evidence="8">JCM6368</strain>
    </source>
</reference>
<keyword evidence="3" id="KW-0804">Transcription</keyword>